<dbReference type="AlphaFoldDB" id="M2ATR6"/>
<protein>
    <submittedName>
        <fullName evidence="1">Uncharacterized protein</fullName>
    </submittedName>
</protein>
<sequence length="58" mass="6971">MPIWELKALKRYCCETTLRTIRLSQADLTDQRGPKFERWFGFWNQHSPSNFLCPIARI</sequence>
<evidence type="ECO:0000313" key="2">
    <source>
        <dbReference type="Proteomes" id="UP000011529"/>
    </source>
</evidence>
<name>M2ATR6_9BACT</name>
<keyword evidence="2" id="KW-1185">Reference proteome</keyword>
<accession>M2ATR6</accession>
<comment type="caution">
    <text evidence="1">The sequence shown here is derived from an EMBL/GenBank/DDBJ whole genome shotgun (WGS) entry which is preliminary data.</text>
</comment>
<dbReference type="EMBL" id="ANMO01000266">
    <property type="protein sequence ID" value="EMB13394.1"/>
    <property type="molecule type" value="Genomic_DNA"/>
</dbReference>
<reference evidence="1" key="2">
    <citation type="journal article" date="2013" name="Mar. Genomics">
        <title>Expression of sulfatases in Rhodopirellula baltica and the diversity of sulfatases in the genus Rhodopirellula.</title>
        <authorList>
            <person name="Wegner C.E."/>
            <person name="Richter-Heitmann T."/>
            <person name="Klindworth A."/>
            <person name="Klockow C."/>
            <person name="Richter M."/>
            <person name="Achstetter T."/>
            <person name="Glockner F.O."/>
            <person name="Harder J."/>
        </authorList>
    </citation>
    <scope>NUCLEOTIDE SEQUENCE [LARGE SCALE GENOMIC DNA]</scope>
    <source>
        <strain evidence="1">6C</strain>
    </source>
</reference>
<proteinExistence type="predicted"/>
<evidence type="ECO:0000313" key="1">
    <source>
        <dbReference type="EMBL" id="EMB13394.1"/>
    </source>
</evidence>
<dbReference type="Proteomes" id="UP000011529">
    <property type="component" value="Unassembled WGS sequence"/>
</dbReference>
<organism evidence="1 2">
    <name type="scientific">Rhodopirellula europaea 6C</name>
    <dbReference type="NCBI Taxonomy" id="1263867"/>
    <lineage>
        <taxon>Bacteria</taxon>
        <taxon>Pseudomonadati</taxon>
        <taxon>Planctomycetota</taxon>
        <taxon>Planctomycetia</taxon>
        <taxon>Pirellulales</taxon>
        <taxon>Pirellulaceae</taxon>
        <taxon>Rhodopirellula</taxon>
    </lineage>
</organism>
<reference evidence="1" key="1">
    <citation type="submission" date="2012-11" db="EMBL/GenBank/DDBJ databases">
        <title>Permanent draft genomes of Rhodopirellula europaea strain SH398 and 6C.</title>
        <authorList>
            <person name="Richter M."/>
            <person name="Richter-Heitmann T."/>
            <person name="Frank C."/>
            <person name="Harder J."/>
            <person name="Glockner F.O."/>
        </authorList>
    </citation>
    <scope>NUCLEOTIDE SEQUENCE</scope>
    <source>
        <strain evidence="1">6C</strain>
    </source>
</reference>
<gene>
    <name evidence="1" type="ORF">RE6C_05887</name>
</gene>